<dbReference type="Proteomes" id="UP001317322">
    <property type="component" value="Chromosome"/>
</dbReference>
<protein>
    <submittedName>
        <fullName evidence="6">TetR family transcriptional regulator</fullName>
    </submittedName>
</protein>
<evidence type="ECO:0000256" key="2">
    <source>
        <dbReference type="ARBA" id="ARBA00023125"/>
    </source>
</evidence>
<keyword evidence="2 4" id="KW-0238">DNA-binding</keyword>
<dbReference type="PRINTS" id="PR00455">
    <property type="entry name" value="HTHTETR"/>
</dbReference>
<dbReference type="Gene3D" id="1.10.357.10">
    <property type="entry name" value="Tetracycline Repressor, domain 2"/>
    <property type="match status" value="1"/>
</dbReference>
<name>A0ABY5K676_9CELL</name>
<feature type="domain" description="HTH tetR-type" evidence="5">
    <location>
        <begin position="17"/>
        <end position="77"/>
    </location>
</feature>
<evidence type="ECO:0000256" key="3">
    <source>
        <dbReference type="ARBA" id="ARBA00023163"/>
    </source>
</evidence>
<gene>
    <name evidence="6" type="ORF">NP075_04190</name>
</gene>
<dbReference type="InterPro" id="IPR001647">
    <property type="entry name" value="HTH_TetR"/>
</dbReference>
<dbReference type="PANTHER" id="PTHR30055:SF238">
    <property type="entry name" value="MYCOFACTOCIN BIOSYNTHESIS TRANSCRIPTIONAL REGULATOR MFTR-RELATED"/>
    <property type="match status" value="1"/>
</dbReference>
<dbReference type="SUPFAM" id="SSF46689">
    <property type="entry name" value="Homeodomain-like"/>
    <property type="match status" value="1"/>
</dbReference>
<evidence type="ECO:0000256" key="1">
    <source>
        <dbReference type="ARBA" id="ARBA00023015"/>
    </source>
</evidence>
<dbReference type="RefSeq" id="WP_227564037.1">
    <property type="nucleotide sequence ID" value="NZ_CP101989.1"/>
</dbReference>
<keyword evidence="1" id="KW-0805">Transcription regulation</keyword>
<reference evidence="6 7" key="1">
    <citation type="submission" date="2022-07" db="EMBL/GenBank/DDBJ databases">
        <title>Novel species in genus cellulomonas.</title>
        <authorList>
            <person name="Ye L."/>
        </authorList>
    </citation>
    <scope>NUCLEOTIDE SEQUENCE [LARGE SCALE GENOMIC DNA]</scope>
    <source>
        <strain evidence="7">zg-Y908</strain>
    </source>
</reference>
<accession>A0ABY5K676</accession>
<evidence type="ECO:0000256" key="4">
    <source>
        <dbReference type="PROSITE-ProRule" id="PRU00335"/>
    </source>
</evidence>
<sequence length="210" mass="22418">MPVPDPPPATGPGRPRATTHRALRDAAMREFATHGYAATSVQRIAEVAGIGRNTFFRYFPSKVALLGDDYAANQEVVARHLRDAPAGGDALDQVVDAVRASIRYDDADREFYRLRLTVLADDPTVPAEWARPLVSGWAELVAAHVLASAADRGPHSRAVAEAVGYGVRGVLSSVMASWADGELDLQEALDLLGATVREMFGASVRGLVDG</sequence>
<keyword evidence="7" id="KW-1185">Reference proteome</keyword>
<evidence type="ECO:0000313" key="6">
    <source>
        <dbReference type="EMBL" id="UUI65942.1"/>
    </source>
</evidence>
<evidence type="ECO:0000259" key="5">
    <source>
        <dbReference type="PROSITE" id="PS50977"/>
    </source>
</evidence>
<dbReference type="Pfam" id="PF00440">
    <property type="entry name" value="TetR_N"/>
    <property type="match status" value="1"/>
</dbReference>
<dbReference type="PROSITE" id="PS50977">
    <property type="entry name" value="HTH_TETR_2"/>
    <property type="match status" value="1"/>
</dbReference>
<dbReference type="EMBL" id="CP101989">
    <property type="protein sequence ID" value="UUI65942.1"/>
    <property type="molecule type" value="Genomic_DNA"/>
</dbReference>
<organism evidence="6 7">
    <name type="scientific">Cellulomonas wangsupingiae</name>
    <dbReference type="NCBI Taxonomy" id="2968085"/>
    <lineage>
        <taxon>Bacteria</taxon>
        <taxon>Bacillati</taxon>
        <taxon>Actinomycetota</taxon>
        <taxon>Actinomycetes</taxon>
        <taxon>Micrococcales</taxon>
        <taxon>Cellulomonadaceae</taxon>
        <taxon>Cellulomonas</taxon>
    </lineage>
</organism>
<dbReference type="InterPro" id="IPR041347">
    <property type="entry name" value="MftR_C"/>
</dbReference>
<keyword evidence="3" id="KW-0804">Transcription</keyword>
<dbReference type="InterPro" id="IPR009057">
    <property type="entry name" value="Homeodomain-like_sf"/>
</dbReference>
<evidence type="ECO:0000313" key="7">
    <source>
        <dbReference type="Proteomes" id="UP001317322"/>
    </source>
</evidence>
<dbReference type="PANTHER" id="PTHR30055">
    <property type="entry name" value="HTH-TYPE TRANSCRIPTIONAL REGULATOR RUTR"/>
    <property type="match status" value="1"/>
</dbReference>
<proteinExistence type="predicted"/>
<feature type="DNA-binding region" description="H-T-H motif" evidence="4">
    <location>
        <begin position="40"/>
        <end position="59"/>
    </location>
</feature>
<dbReference type="InterPro" id="IPR050109">
    <property type="entry name" value="HTH-type_TetR-like_transc_reg"/>
</dbReference>
<dbReference type="Pfam" id="PF17754">
    <property type="entry name" value="TetR_C_14"/>
    <property type="match status" value="1"/>
</dbReference>